<evidence type="ECO:0000256" key="7">
    <source>
        <dbReference type="ARBA" id="ARBA00023004"/>
    </source>
</evidence>
<dbReference type="EC" id="4.1.99.17" evidence="10"/>
<dbReference type="RefSeq" id="WP_382362099.1">
    <property type="nucleotide sequence ID" value="NZ_JBHLWV010000015.1"/>
</dbReference>
<dbReference type="NCBIfam" id="NF009895">
    <property type="entry name" value="PRK13352.1"/>
    <property type="match status" value="1"/>
</dbReference>
<dbReference type="InterPro" id="IPR002817">
    <property type="entry name" value="ThiC/BzaA/B"/>
</dbReference>
<reference evidence="13 14" key="1">
    <citation type="submission" date="2024-09" db="EMBL/GenBank/DDBJ databases">
        <authorList>
            <person name="Sun Q."/>
            <person name="Mori K."/>
        </authorList>
    </citation>
    <scope>NUCLEOTIDE SEQUENCE [LARGE SCALE GENOMIC DNA]</scope>
    <source>
        <strain evidence="13 14">CCM 7957</strain>
    </source>
</reference>
<dbReference type="Gene3D" id="3.20.20.540">
    <property type="entry name" value="Radical SAM ThiC family, central domain"/>
    <property type="match status" value="1"/>
</dbReference>
<evidence type="ECO:0000256" key="4">
    <source>
        <dbReference type="ARBA" id="ARBA00022723"/>
    </source>
</evidence>
<keyword evidence="14" id="KW-1185">Reference proteome</keyword>
<feature type="binding site" evidence="10">
    <location>
        <position position="419"/>
    </location>
    <ligand>
        <name>Zn(2+)</name>
        <dbReference type="ChEBI" id="CHEBI:29105"/>
    </ligand>
</feature>
<comment type="pathway">
    <text evidence="10">Cofactor biosynthesis; thiamine diphosphate biosynthesis.</text>
</comment>
<feature type="binding site" evidence="10">
    <location>
        <position position="378"/>
    </location>
    <ligand>
        <name>substrate</name>
    </ligand>
</feature>
<dbReference type="NCBIfam" id="TIGR00190">
    <property type="entry name" value="thiC"/>
    <property type="match status" value="1"/>
</dbReference>
<dbReference type="NCBIfam" id="NF006763">
    <property type="entry name" value="PRK09284.1"/>
    <property type="match status" value="1"/>
</dbReference>
<dbReference type="PANTHER" id="PTHR30557">
    <property type="entry name" value="THIAMINE BIOSYNTHESIS PROTEIN THIC"/>
    <property type="match status" value="1"/>
</dbReference>
<dbReference type="Gene3D" id="6.10.250.620">
    <property type="match status" value="1"/>
</dbReference>
<evidence type="ECO:0000256" key="6">
    <source>
        <dbReference type="ARBA" id="ARBA00022977"/>
    </source>
</evidence>
<keyword evidence="8 10" id="KW-0411">Iron-sulfur</keyword>
<evidence type="ECO:0000256" key="9">
    <source>
        <dbReference type="ARBA" id="ARBA00023239"/>
    </source>
</evidence>
<evidence type="ECO:0000259" key="12">
    <source>
        <dbReference type="Pfam" id="PF13667"/>
    </source>
</evidence>
<dbReference type="EMBL" id="JBHLWV010000015">
    <property type="protein sequence ID" value="MFC0314376.1"/>
    <property type="molecule type" value="Genomic_DNA"/>
</dbReference>
<feature type="binding site" evidence="10">
    <location>
        <position position="502"/>
    </location>
    <ligand>
        <name>[4Fe-4S] cluster</name>
        <dbReference type="ChEBI" id="CHEBI:49883"/>
        <note>4Fe-4S-S-AdoMet</note>
    </ligand>
</feature>
<feature type="binding site" evidence="10">
    <location>
        <begin position="271"/>
        <end position="273"/>
    </location>
    <ligand>
        <name>substrate</name>
    </ligand>
</feature>
<evidence type="ECO:0000256" key="11">
    <source>
        <dbReference type="SAM" id="MobiDB-lite"/>
    </source>
</evidence>
<evidence type="ECO:0000256" key="10">
    <source>
        <dbReference type="HAMAP-Rule" id="MF_00089"/>
    </source>
</evidence>
<comment type="function">
    <text evidence="1 10">Catalyzes the synthesis of the hydroxymethylpyrimidine phosphate (HMP-P) moiety of thiamine from aminoimidazole ribotide (AIR) in a radical S-adenosyl-L-methionine (SAM)-dependent reaction.</text>
</comment>
<dbReference type="Pfam" id="PF01964">
    <property type="entry name" value="ThiC_Rad_SAM"/>
    <property type="match status" value="1"/>
</dbReference>
<sequence length="528" mass="57522">MSTSVNSAVSACPESGDLGVTHGPIEGSTKRYLDRDGLRIPQRRVHLTNGEHLDLYDTSGPYTDADADLDLERGLPPTRANWRRPEPVDGAATQLAWARAGVITDEMRFVAAREGYDAELVRSEVAAGRAVIPANRCHPESEPMIIGKAFAVKINANIGNSAVTSSIAEEVEKMVWATRWGADTIMDLSTGKDIHLTREWIVRNSPVPVGTVPIYQALEKVGGDPTALTWELYRDTVIEQAEQGVDYMTVHAGVLRAHIPLTAQRVTGIVSRGGAIMAAWCMEHRTESFLYTHFAELCEIFARYDITFSLGDGLRPGSIADANDAAQFAELRTLGELTAIAKSHGVQVMIEGPGHVPMHKITENVRLEEELCEEAPFYTLGPLATDIAPAYDHITSAIGAAMIAQAGTAMLCYVTPKEHLGLPNRDDVKTGVIAYKIAAHAADLAKGHPRAQQRDDALSRARFEFRWTDQFNLSLDPDTAREFHDETLPAEPAKTAHFCSMCGPKFCSMRISADVRKAATVDLTLGAP</sequence>
<dbReference type="SFLD" id="SFLDG01114">
    <property type="entry name" value="phosphomethylpyrimidine_syntha"/>
    <property type="match status" value="1"/>
</dbReference>
<dbReference type="InterPro" id="IPR038521">
    <property type="entry name" value="ThiC/Bza_core_dom"/>
</dbReference>
<feature type="binding site" evidence="10">
    <location>
        <begin position="312"/>
        <end position="315"/>
    </location>
    <ligand>
        <name>substrate</name>
    </ligand>
</feature>
<dbReference type="HAMAP" id="MF_00089">
    <property type="entry name" value="ThiC"/>
    <property type="match status" value="1"/>
</dbReference>
<dbReference type="SFLD" id="SFLDF00407">
    <property type="entry name" value="phosphomethylpyrimidine_syntha"/>
    <property type="match status" value="1"/>
</dbReference>
<proteinExistence type="inferred from homology"/>
<evidence type="ECO:0000313" key="14">
    <source>
        <dbReference type="Proteomes" id="UP001589783"/>
    </source>
</evidence>
<feature type="binding site" evidence="10">
    <location>
        <position position="499"/>
    </location>
    <ligand>
        <name>[4Fe-4S] cluster</name>
        <dbReference type="ChEBI" id="CHEBI:49883"/>
        <note>4Fe-4S-S-AdoMet</note>
    </ligand>
</feature>
<organism evidence="13 14">
    <name type="scientific">Gordonia phosphorivorans</name>
    <dbReference type="NCBI Taxonomy" id="1056982"/>
    <lineage>
        <taxon>Bacteria</taxon>
        <taxon>Bacillati</taxon>
        <taxon>Actinomycetota</taxon>
        <taxon>Actinomycetes</taxon>
        <taxon>Mycobacteriales</taxon>
        <taxon>Gordoniaceae</taxon>
        <taxon>Gordonia</taxon>
    </lineage>
</organism>
<keyword evidence="6 10" id="KW-0784">Thiamine biosynthesis</keyword>
<dbReference type="PANTHER" id="PTHR30557:SF1">
    <property type="entry name" value="PHOSPHOMETHYLPYRIMIDINE SYNTHASE, CHLOROPLASTIC"/>
    <property type="match status" value="1"/>
</dbReference>
<feature type="binding site" evidence="10">
    <location>
        <position position="157"/>
    </location>
    <ligand>
        <name>substrate</name>
    </ligand>
</feature>
<name>A0ABV6H669_9ACTN</name>
<keyword evidence="9 10" id="KW-0456">Lyase</keyword>
<evidence type="ECO:0000256" key="3">
    <source>
        <dbReference type="ARBA" id="ARBA00022691"/>
    </source>
</evidence>
<dbReference type="Pfam" id="PF13667">
    <property type="entry name" value="ThiC-associated"/>
    <property type="match status" value="1"/>
</dbReference>
<accession>A0ABV6H669</accession>
<evidence type="ECO:0000256" key="1">
    <source>
        <dbReference type="ARBA" id="ARBA00003175"/>
    </source>
</evidence>
<keyword evidence="4 10" id="KW-0479">Metal-binding</keyword>
<keyword evidence="7 10" id="KW-0408">Iron</keyword>
<feature type="binding site" evidence="10">
    <location>
        <position position="507"/>
    </location>
    <ligand>
        <name>[4Fe-4S] cluster</name>
        <dbReference type="ChEBI" id="CHEBI:49883"/>
        <note>4Fe-4S-S-AdoMet</note>
    </ligand>
</feature>
<comment type="similarity">
    <text evidence="10">Belongs to the ThiC family.</text>
</comment>
<gene>
    <name evidence="10 13" type="primary">thiC</name>
    <name evidence="13" type="ORF">ACFFJD_05845</name>
</gene>
<keyword evidence="5 10" id="KW-0862">Zinc</keyword>
<feature type="binding site" evidence="10">
    <location>
        <position position="351"/>
    </location>
    <ligand>
        <name>substrate</name>
    </ligand>
</feature>
<evidence type="ECO:0000256" key="8">
    <source>
        <dbReference type="ARBA" id="ARBA00023014"/>
    </source>
</evidence>
<protein>
    <recommendedName>
        <fullName evidence="10">Phosphomethylpyrimidine synthase</fullName>
        <ecNumber evidence="10">4.1.99.17</ecNumber>
    </recommendedName>
    <alternativeName>
        <fullName evidence="10">Hydroxymethylpyrimidine phosphate synthase</fullName>
        <shortName evidence="10">HMP-P synthase</shortName>
        <shortName evidence="10">HMP-phosphate synthase</shortName>
        <shortName evidence="10">HMPP synthase</shortName>
    </alternativeName>
    <alternativeName>
        <fullName evidence="10">Thiamine biosynthesis protein ThiC</fullName>
    </alternativeName>
</protein>
<dbReference type="GO" id="GO:0070284">
    <property type="term" value="F:phosphomethylpyrimidine synthase activity"/>
    <property type="evidence" value="ECO:0007669"/>
    <property type="project" value="UniProtKB-EC"/>
</dbReference>
<evidence type="ECO:0000256" key="2">
    <source>
        <dbReference type="ARBA" id="ARBA00022485"/>
    </source>
</evidence>
<keyword evidence="3 10" id="KW-0949">S-adenosyl-L-methionine</keyword>
<keyword evidence="2 10" id="KW-0004">4Fe-4S</keyword>
<comment type="caution">
    <text evidence="13">The sequence shown here is derived from an EMBL/GenBank/DDBJ whole genome shotgun (WGS) entry which is preliminary data.</text>
</comment>
<feature type="binding site" evidence="10">
    <location>
        <position position="251"/>
    </location>
    <ligand>
        <name>substrate</name>
    </ligand>
</feature>
<dbReference type="InterPro" id="IPR037509">
    <property type="entry name" value="ThiC"/>
</dbReference>
<feature type="binding site" evidence="10">
    <location>
        <position position="215"/>
    </location>
    <ligand>
        <name>substrate</name>
    </ligand>
</feature>
<feature type="binding site" evidence="10">
    <location>
        <position position="355"/>
    </location>
    <ligand>
        <name>Zn(2+)</name>
        <dbReference type="ChEBI" id="CHEBI:29105"/>
    </ligand>
</feature>
<comment type="cofactor">
    <cofactor evidence="10">
        <name>[4Fe-4S] cluster</name>
        <dbReference type="ChEBI" id="CHEBI:49883"/>
    </cofactor>
    <text evidence="10">Binds 1 [4Fe-4S] cluster per subunit. The cluster is coordinated with 3 cysteines and an exchangeable S-adenosyl-L-methionine.</text>
</comment>
<comment type="catalytic activity">
    <reaction evidence="10">
        <text>5-amino-1-(5-phospho-beta-D-ribosyl)imidazole + S-adenosyl-L-methionine = 4-amino-2-methyl-5-(phosphooxymethyl)pyrimidine + CO + 5'-deoxyadenosine + formate + L-methionine + 3 H(+)</text>
        <dbReference type="Rhea" id="RHEA:24840"/>
        <dbReference type="ChEBI" id="CHEBI:15378"/>
        <dbReference type="ChEBI" id="CHEBI:15740"/>
        <dbReference type="ChEBI" id="CHEBI:17245"/>
        <dbReference type="ChEBI" id="CHEBI:17319"/>
        <dbReference type="ChEBI" id="CHEBI:57844"/>
        <dbReference type="ChEBI" id="CHEBI:58354"/>
        <dbReference type="ChEBI" id="CHEBI:59789"/>
        <dbReference type="ChEBI" id="CHEBI:137981"/>
        <dbReference type="EC" id="4.1.99.17"/>
    </reaction>
</comment>
<feature type="region of interest" description="Disordered" evidence="11">
    <location>
        <begin position="1"/>
        <end position="23"/>
    </location>
</feature>
<dbReference type="Proteomes" id="UP001589783">
    <property type="component" value="Unassembled WGS sequence"/>
</dbReference>
<evidence type="ECO:0000313" key="13">
    <source>
        <dbReference type="EMBL" id="MFC0314376.1"/>
    </source>
</evidence>
<feature type="domain" description="ThiC-associated" evidence="12">
    <location>
        <begin position="26"/>
        <end position="83"/>
    </location>
</feature>
<dbReference type="InterPro" id="IPR025747">
    <property type="entry name" value="ThiC-associated_dom"/>
</dbReference>
<evidence type="ECO:0000256" key="5">
    <source>
        <dbReference type="ARBA" id="ARBA00022833"/>
    </source>
</evidence>
<feature type="binding site" evidence="10">
    <location>
        <position position="186"/>
    </location>
    <ligand>
        <name>substrate</name>
    </ligand>
</feature>
<dbReference type="SFLD" id="SFLDS00113">
    <property type="entry name" value="Radical_SAM_Phosphomethylpyrim"/>
    <property type="match status" value="1"/>
</dbReference>